<dbReference type="InterPro" id="IPR000792">
    <property type="entry name" value="Tscrpt_reg_LuxR_C"/>
</dbReference>
<dbReference type="PROSITE" id="PS50043">
    <property type="entry name" value="HTH_LUXR_2"/>
    <property type="match status" value="1"/>
</dbReference>
<evidence type="ECO:0000313" key="6">
    <source>
        <dbReference type="Proteomes" id="UP001177597"/>
    </source>
</evidence>
<dbReference type="Gene3D" id="3.30.450.80">
    <property type="entry name" value="Transcription factor LuxR-like, autoinducer-binding domain"/>
    <property type="match status" value="1"/>
</dbReference>
<dbReference type="SUPFAM" id="SSF46894">
    <property type="entry name" value="C-terminal effector domain of the bipartite response regulators"/>
    <property type="match status" value="1"/>
</dbReference>
<reference evidence="5" key="1">
    <citation type="submission" date="2023-04" db="EMBL/GenBank/DDBJ databases">
        <title>Genome dynamics across the evolutionary transition to endosymbiosis.</title>
        <authorList>
            <person name="Siozios S."/>
            <person name="Nadal-Jimenez P."/>
            <person name="Azagi T."/>
            <person name="Sprong H."/>
            <person name="Frost C.L."/>
            <person name="Parratt S.R."/>
            <person name="Taylor G."/>
            <person name="Brettell L."/>
            <person name="Lew K.C."/>
            <person name="Croft L."/>
            <person name="King K.C."/>
            <person name="Brockhurst M.A."/>
            <person name="Hypsa V."/>
            <person name="Novakova E."/>
            <person name="Darby A.C."/>
            <person name="Hurst G.D.D."/>
        </authorList>
    </citation>
    <scope>NUCLEOTIDE SEQUENCE</scope>
    <source>
        <strain evidence="5">AIh</strain>
    </source>
</reference>
<dbReference type="GO" id="GO:0003677">
    <property type="term" value="F:DNA binding"/>
    <property type="evidence" value="ECO:0007669"/>
    <property type="project" value="UniProtKB-KW"/>
</dbReference>
<keyword evidence="1" id="KW-0805">Transcription regulation</keyword>
<evidence type="ECO:0000259" key="4">
    <source>
        <dbReference type="PROSITE" id="PS50043"/>
    </source>
</evidence>
<keyword evidence="3" id="KW-0804">Transcription</keyword>
<evidence type="ECO:0000256" key="2">
    <source>
        <dbReference type="ARBA" id="ARBA00023125"/>
    </source>
</evidence>
<protein>
    <submittedName>
        <fullName evidence="5">LuxR C-terminal-related transcriptional regulator</fullName>
    </submittedName>
</protein>
<gene>
    <name evidence="5" type="ORF">QE207_14500</name>
</gene>
<dbReference type="Gene3D" id="1.10.10.10">
    <property type="entry name" value="Winged helix-like DNA-binding domain superfamily/Winged helix DNA-binding domain"/>
    <property type="match status" value="1"/>
</dbReference>
<dbReference type="GO" id="GO:0006355">
    <property type="term" value="P:regulation of DNA-templated transcription"/>
    <property type="evidence" value="ECO:0007669"/>
    <property type="project" value="InterPro"/>
</dbReference>
<dbReference type="InterPro" id="IPR016032">
    <property type="entry name" value="Sig_transdc_resp-reg_C-effctor"/>
</dbReference>
<dbReference type="InterPro" id="IPR036693">
    <property type="entry name" value="TF_LuxR_autoind-bd_dom_sf"/>
</dbReference>
<evidence type="ECO:0000313" key="5">
    <source>
        <dbReference type="EMBL" id="WGL94881.1"/>
    </source>
</evidence>
<dbReference type="Pfam" id="PF00196">
    <property type="entry name" value="GerE"/>
    <property type="match status" value="1"/>
</dbReference>
<dbReference type="EMBL" id="CP123498">
    <property type="protein sequence ID" value="WGL94881.1"/>
    <property type="molecule type" value="Genomic_DNA"/>
</dbReference>
<dbReference type="AlphaFoldDB" id="A0AA95G9S4"/>
<dbReference type="SMART" id="SM00421">
    <property type="entry name" value="HTH_LUXR"/>
    <property type="match status" value="1"/>
</dbReference>
<evidence type="ECO:0000256" key="1">
    <source>
        <dbReference type="ARBA" id="ARBA00023015"/>
    </source>
</evidence>
<dbReference type="PRINTS" id="PR00038">
    <property type="entry name" value="HTHLUXR"/>
</dbReference>
<dbReference type="PANTHER" id="PTHR44688:SF16">
    <property type="entry name" value="DNA-BINDING TRANSCRIPTIONAL ACTIVATOR DEVR_DOSR"/>
    <property type="match status" value="1"/>
</dbReference>
<dbReference type="PANTHER" id="PTHR44688">
    <property type="entry name" value="DNA-BINDING TRANSCRIPTIONAL ACTIVATOR DEVR_DOSR"/>
    <property type="match status" value="1"/>
</dbReference>
<feature type="domain" description="HTH luxR-type" evidence="4">
    <location>
        <begin position="169"/>
        <end position="234"/>
    </location>
</feature>
<dbReference type="Proteomes" id="UP001177597">
    <property type="component" value="Chromosome"/>
</dbReference>
<accession>A0AA95G9S4</accession>
<name>A0AA95G9S4_9GAMM</name>
<evidence type="ECO:0000256" key="3">
    <source>
        <dbReference type="ARBA" id="ARBA00023163"/>
    </source>
</evidence>
<dbReference type="PROSITE" id="PS00622">
    <property type="entry name" value="HTH_LUXR_1"/>
    <property type="match status" value="1"/>
</dbReference>
<dbReference type="Pfam" id="PF03472">
    <property type="entry name" value="Autoind_bind"/>
    <property type="match status" value="1"/>
</dbReference>
<dbReference type="RefSeq" id="WP_280629029.1">
    <property type="nucleotide sequence ID" value="NZ_CP123498.1"/>
</dbReference>
<dbReference type="CDD" id="cd06170">
    <property type="entry name" value="LuxR_C_like"/>
    <property type="match status" value="1"/>
</dbReference>
<sequence length="240" mass="28080">MAKGFFNNNFINGKIKNFLDEQIIKYGDIKYAYLVMNKINPMDVIIINNHTEWFELYIKGSYQLIDPVIINAIERVEDFHWDEKIMDYTEIKLPIIFKHSKKYNINKGHTFTLHDYLNNLAVLSIFESESDDNNSKYIINNHKEKFQQLLIKTHQKLLSLYDEIEKGSNQYKPSGLSPRENEILYWVSIGRTYQDIAKILGIKQGTIKFHMGNVVKKLGVSSTKHAIKLATEFKMIQLPS</sequence>
<keyword evidence="2" id="KW-0238">DNA-binding</keyword>
<dbReference type="SUPFAM" id="SSF75516">
    <property type="entry name" value="Pheromone-binding domain of LuxR-like quorum-sensing transcription factors"/>
    <property type="match status" value="1"/>
</dbReference>
<dbReference type="InterPro" id="IPR005143">
    <property type="entry name" value="TF_LuxR_autoind-bd_dom"/>
</dbReference>
<organism evidence="5 6">
    <name type="scientific">Arsenophonus nasoniae</name>
    <name type="common">son-killer infecting Nasonia vitripennis</name>
    <dbReference type="NCBI Taxonomy" id="638"/>
    <lineage>
        <taxon>Bacteria</taxon>
        <taxon>Pseudomonadati</taxon>
        <taxon>Pseudomonadota</taxon>
        <taxon>Gammaproteobacteria</taxon>
        <taxon>Enterobacterales</taxon>
        <taxon>Morganellaceae</taxon>
        <taxon>Arsenophonus</taxon>
    </lineage>
</organism>
<proteinExistence type="predicted"/>
<dbReference type="InterPro" id="IPR036388">
    <property type="entry name" value="WH-like_DNA-bd_sf"/>
</dbReference>